<dbReference type="PANTHER" id="PTHR13767:SF2">
    <property type="entry name" value="PSEUDOURIDYLATE SYNTHASE TRUB1"/>
    <property type="match status" value="1"/>
</dbReference>
<evidence type="ECO:0000313" key="10">
    <source>
        <dbReference type="EMBL" id="SDT84839.1"/>
    </source>
</evidence>
<dbReference type="PANTHER" id="PTHR13767">
    <property type="entry name" value="TRNA-PSEUDOURIDINE SYNTHASE"/>
    <property type="match status" value="1"/>
</dbReference>
<dbReference type="CDD" id="cd02573">
    <property type="entry name" value="PseudoU_synth_EcTruB"/>
    <property type="match status" value="1"/>
</dbReference>
<dbReference type="GO" id="GO:0003723">
    <property type="term" value="F:RNA binding"/>
    <property type="evidence" value="ECO:0007669"/>
    <property type="project" value="InterPro"/>
</dbReference>
<comment type="function">
    <text evidence="5">Responsible for synthesis of pseudouridine from uracil-55 in the psi GC loop of transfer RNAs.</text>
</comment>
<dbReference type="SUPFAM" id="SSF55120">
    <property type="entry name" value="Pseudouridine synthase"/>
    <property type="match status" value="1"/>
</dbReference>
<dbReference type="HAMAP" id="MF_01080">
    <property type="entry name" value="TruB_bact"/>
    <property type="match status" value="1"/>
</dbReference>
<comment type="similarity">
    <text evidence="2 5">Belongs to the pseudouridine synthase TruB family. Type 1 subfamily.</text>
</comment>
<dbReference type="GO" id="GO:0031119">
    <property type="term" value="P:tRNA pseudouridine synthesis"/>
    <property type="evidence" value="ECO:0007669"/>
    <property type="project" value="UniProtKB-UniRule"/>
</dbReference>
<evidence type="ECO:0000256" key="3">
    <source>
        <dbReference type="ARBA" id="ARBA00022694"/>
    </source>
</evidence>
<feature type="domain" description="tRNA pseudouridylate synthase B C-terminal" evidence="8">
    <location>
        <begin position="181"/>
        <end position="239"/>
    </location>
</feature>
<proteinExistence type="inferred from homology"/>
<keyword evidence="4 5" id="KW-0413">Isomerase</keyword>
<dbReference type="InterPro" id="IPR002501">
    <property type="entry name" value="PsdUridine_synth_N"/>
</dbReference>
<dbReference type="Proteomes" id="UP000244110">
    <property type="component" value="Unassembled WGS sequence"/>
</dbReference>
<evidence type="ECO:0000256" key="4">
    <source>
        <dbReference type="ARBA" id="ARBA00023235"/>
    </source>
</evidence>
<dbReference type="GO" id="GO:0160148">
    <property type="term" value="F:tRNA pseudouridine(55) synthase activity"/>
    <property type="evidence" value="ECO:0007669"/>
    <property type="project" value="UniProtKB-EC"/>
</dbReference>
<dbReference type="InterPro" id="IPR014780">
    <property type="entry name" value="tRNA_psdUridine_synth_TruB"/>
</dbReference>
<dbReference type="AlphaFoldDB" id="A0A0S3AFF5"/>
<feature type="domain" description="Pseudouridine synthase II N-terminal" evidence="6">
    <location>
        <begin position="31"/>
        <end position="180"/>
    </location>
</feature>
<dbReference type="Gene3D" id="2.30.130.10">
    <property type="entry name" value="PUA domain"/>
    <property type="match status" value="1"/>
</dbReference>
<evidence type="ECO:0000259" key="7">
    <source>
        <dbReference type="Pfam" id="PF09157"/>
    </source>
</evidence>
<dbReference type="EC" id="5.4.99.25" evidence="5"/>
<reference evidence="13" key="1">
    <citation type="submission" date="2016-10" db="EMBL/GenBank/DDBJ databases">
        <authorList>
            <person name="Varghese N."/>
            <person name="Submissions S."/>
        </authorList>
    </citation>
    <scope>NUCLEOTIDE SEQUENCE [LARGE SCALE GENOMIC DNA]</scope>
    <source>
        <strain evidence="13">Nm10</strain>
    </source>
</reference>
<dbReference type="InterPro" id="IPR015947">
    <property type="entry name" value="PUA-like_sf"/>
</dbReference>
<dbReference type="Pfam" id="PF09157">
    <property type="entry name" value="TruB-C_2"/>
    <property type="match status" value="1"/>
</dbReference>
<reference evidence="10 12" key="2">
    <citation type="submission" date="2016-10" db="EMBL/GenBank/DDBJ databases">
        <authorList>
            <person name="de Groot N.N."/>
        </authorList>
    </citation>
    <scope>NUCLEOTIDE SEQUENCE [LARGE SCALE GENOMIC DNA]</scope>
    <source>
        <strain evidence="10">Nm10</strain>
        <strain evidence="11 12">Nm9</strain>
    </source>
</reference>
<keyword evidence="13" id="KW-1185">Reference proteome</keyword>
<dbReference type="RefSeq" id="WP_062557609.1">
    <property type="nucleotide sequence ID" value="NZ_CP013341.1"/>
</dbReference>
<dbReference type="InterPro" id="IPR020103">
    <property type="entry name" value="PsdUridine_synth_cat_dom_sf"/>
</dbReference>
<evidence type="ECO:0000313" key="12">
    <source>
        <dbReference type="Proteomes" id="UP000181998"/>
    </source>
</evidence>
<dbReference type="EMBL" id="QAOL01000031">
    <property type="protein sequence ID" value="PTQ81562.1"/>
    <property type="molecule type" value="Genomic_DNA"/>
</dbReference>
<reference evidence="9 14" key="3">
    <citation type="submission" date="2018-04" db="EMBL/GenBank/DDBJ databases">
        <title>Active sludge and wastewater microbial communities from Klosterneuburg, Austria.</title>
        <authorList>
            <person name="Wagner M."/>
        </authorList>
    </citation>
    <scope>NUCLEOTIDE SEQUENCE [LARGE SCALE GENOMIC DNA]</scope>
    <source>
        <strain evidence="9 14">Nm4</strain>
    </source>
</reference>
<feature type="active site" description="Nucleophile" evidence="5">
    <location>
        <position position="46"/>
    </location>
</feature>
<evidence type="ECO:0000256" key="1">
    <source>
        <dbReference type="ARBA" id="ARBA00000385"/>
    </source>
</evidence>
<gene>
    <name evidence="5" type="primary">truB</name>
    <name evidence="9" type="ORF">C8R28_103123</name>
    <name evidence="10" type="ORF">SAMN05216406_102133</name>
    <name evidence="11" type="ORF">SAMN05421510_1003108</name>
</gene>
<evidence type="ECO:0000313" key="14">
    <source>
        <dbReference type="Proteomes" id="UP000244110"/>
    </source>
</evidence>
<evidence type="ECO:0000256" key="2">
    <source>
        <dbReference type="ARBA" id="ARBA00005642"/>
    </source>
</evidence>
<evidence type="ECO:0000313" key="13">
    <source>
        <dbReference type="Proteomes" id="UP000182882"/>
    </source>
</evidence>
<dbReference type="Pfam" id="PF01509">
    <property type="entry name" value="TruB_N"/>
    <property type="match status" value="1"/>
</dbReference>
<dbReference type="Pfam" id="PF16198">
    <property type="entry name" value="TruB_C_2"/>
    <property type="match status" value="1"/>
</dbReference>
<dbReference type="InterPro" id="IPR015240">
    <property type="entry name" value="tRNA_sdUridine_synth_fam1_C"/>
</dbReference>
<dbReference type="Proteomes" id="UP000182882">
    <property type="component" value="Unassembled WGS sequence"/>
</dbReference>
<evidence type="ECO:0000259" key="8">
    <source>
        <dbReference type="Pfam" id="PF16198"/>
    </source>
</evidence>
<comment type="catalytic activity">
    <reaction evidence="1 5">
        <text>uridine(55) in tRNA = pseudouridine(55) in tRNA</text>
        <dbReference type="Rhea" id="RHEA:42532"/>
        <dbReference type="Rhea" id="RHEA-COMP:10101"/>
        <dbReference type="Rhea" id="RHEA-COMP:10102"/>
        <dbReference type="ChEBI" id="CHEBI:65314"/>
        <dbReference type="ChEBI" id="CHEBI:65315"/>
        <dbReference type="EC" id="5.4.99.25"/>
    </reaction>
</comment>
<dbReference type="NCBIfam" id="TIGR00431">
    <property type="entry name" value="TruB"/>
    <property type="match status" value="1"/>
</dbReference>
<dbReference type="EMBL" id="FNLN01000002">
    <property type="protein sequence ID" value="SDT84839.1"/>
    <property type="molecule type" value="Genomic_DNA"/>
</dbReference>
<evidence type="ECO:0000313" key="11">
    <source>
        <dbReference type="EMBL" id="SEP75276.1"/>
    </source>
</evidence>
<dbReference type="OrthoDB" id="9802309at2"/>
<dbReference type="InterPro" id="IPR032819">
    <property type="entry name" value="TruB_C"/>
</dbReference>
<protein>
    <recommendedName>
        <fullName evidence="5">tRNA pseudouridine synthase B</fullName>
        <ecNumber evidence="5">5.4.99.25</ecNumber>
    </recommendedName>
    <alternativeName>
        <fullName evidence="5">tRNA pseudouridine(55) synthase</fullName>
        <shortName evidence="5">Psi55 synthase</shortName>
    </alternativeName>
    <alternativeName>
        <fullName evidence="5">tRNA pseudouridylate synthase</fullName>
    </alternativeName>
    <alternativeName>
        <fullName evidence="5">tRNA-uridine isomerase</fullName>
    </alternativeName>
</protein>
<dbReference type="GO" id="GO:1990481">
    <property type="term" value="P:mRNA pseudouridine synthesis"/>
    <property type="evidence" value="ECO:0007669"/>
    <property type="project" value="TreeGrafter"/>
</dbReference>
<dbReference type="CDD" id="cd21152">
    <property type="entry name" value="PUA_TruB_bacterial"/>
    <property type="match status" value="1"/>
</dbReference>
<organism evidence="9 14">
    <name type="scientific">Nitrosomonas ureae</name>
    <dbReference type="NCBI Taxonomy" id="44577"/>
    <lineage>
        <taxon>Bacteria</taxon>
        <taxon>Pseudomonadati</taxon>
        <taxon>Pseudomonadota</taxon>
        <taxon>Betaproteobacteria</taxon>
        <taxon>Nitrosomonadales</taxon>
        <taxon>Nitrosomonadaceae</taxon>
        <taxon>Nitrosomonas</taxon>
    </lineage>
</organism>
<feature type="domain" description="tRNA pseudouridine synthase II TruB subfamily 1 C-terminal" evidence="7">
    <location>
        <begin position="243"/>
        <end position="304"/>
    </location>
</feature>
<keyword evidence="3 5" id="KW-0819">tRNA processing</keyword>
<dbReference type="Gene3D" id="3.30.2350.10">
    <property type="entry name" value="Pseudouridine synthase"/>
    <property type="match status" value="1"/>
</dbReference>
<dbReference type="Proteomes" id="UP000181998">
    <property type="component" value="Unassembled WGS sequence"/>
</dbReference>
<evidence type="ECO:0000259" key="6">
    <source>
        <dbReference type="Pfam" id="PF01509"/>
    </source>
</evidence>
<dbReference type="STRING" id="44577.ATY38_00745"/>
<accession>A0A0S3AFF5</accession>
<dbReference type="InterPro" id="IPR036974">
    <property type="entry name" value="PUA_sf"/>
</dbReference>
<evidence type="ECO:0000313" key="9">
    <source>
        <dbReference type="EMBL" id="PTQ81562.1"/>
    </source>
</evidence>
<name>A0A0S3AFF5_9PROT</name>
<dbReference type="SUPFAM" id="SSF88697">
    <property type="entry name" value="PUA domain-like"/>
    <property type="match status" value="1"/>
</dbReference>
<evidence type="ECO:0000256" key="5">
    <source>
        <dbReference type="HAMAP-Rule" id="MF_01080"/>
    </source>
</evidence>
<dbReference type="EMBL" id="FOFX01000003">
    <property type="protein sequence ID" value="SEP75276.1"/>
    <property type="molecule type" value="Genomic_DNA"/>
</dbReference>
<sequence>MIKSRKRNISGVLLLDKPYGISSNKALQTAKQLFFAAKCGHTGTLDPMATGLLSICFGEATKFSSVLLGANKTYEATLRLGFMSTTGDAEGIISPVAATAQNPTLAECQKTLSQFIGKIKQIPPMFSALKHHGKPLYCYARKGEIIERQAREITIYDIQIQSLHYNELQLSIQCSTGTYIRVLAEDIGKAMGCGGAYLTGLRRTAIDRFNLSQTYTLSALENMSASERDNSLLPIDYLLQDYPSITLDRLSALQIQQGRNILCPSSMHGIIKNGRQVRLYTEQDQFLGLGEITIEQTIAVKRLLSDSYLLEYTAQSFSS</sequence>
<dbReference type="KEGG" id="nur:ATY38_00745"/>